<dbReference type="STRING" id="29367.CLPUN_28300"/>
<name>A0A1S8TEH0_9CLOT</name>
<proteinExistence type="predicted"/>
<organism evidence="1 2">
    <name type="scientific">Clostridium puniceum</name>
    <dbReference type="NCBI Taxonomy" id="29367"/>
    <lineage>
        <taxon>Bacteria</taxon>
        <taxon>Bacillati</taxon>
        <taxon>Bacillota</taxon>
        <taxon>Clostridia</taxon>
        <taxon>Eubacteriales</taxon>
        <taxon>Clostridiaceae</taxon>
        <taxon>Clostridium</taxon>
    </lineage>
</organism>
<dbReference type="Proteomes" id="UP000190890">
    <property type="component" value="Unassembled WGS sequence"/>
</dbReference>
<keyword evidence="2" id="KW-1185">Reference proteome</keyword>
<protein>
    <submittedName>
        <fullName evidence="1">Uncharacterized protein</fullName>
    </submittedName>
</protein>
<accession>A0A1S8TEH0</accession>
<gene>
    <name evidence="1" type="ORF">CLPUN_28300</name>
</gene>
<evidence type="ECO:0000313" key="1">
    <source>
        <dbReference type="EMBL" id="OOM76106.1"/>
    </source>
</evidence>
<sequence>MIICIRYEIYKKINEVSFLFLVLESEIIVGGLLEMKRAKIGY</sequence>
<dbReference type="AlphaFoldDB" id="A0A1S8TEH0"/>
<evidence type="ECO:0000313" key="2">
    <source>
        <dbReference type="Proteomes" id="UP000190890"/>
    </source>
</evidence>
<comment type="caution">
    <text evidence="1">The sequence shown here is derived from an EMBL/GenBank/DDBJ whole genome shotgun (WGS) entry which is preliminary data.</text>
</comment>
<reference evidence="1 2" key="1">
    <citation type="submission" date="2016-05" db="EMBL/GenBank/DDBJ databases">
        <title>Microbial solvent formation.</title>
        <authorList>
            <person name="Poehlein A."/>
            <person name="Montoya Solano J.D."/>
            <person name="Flitsch S."/>
            <person name="Krabben P."/>
            <person name="Duerre P."/>
            <person name="Daniel R."/>
        </authorList>
    </citation>
    <scope>NUCLEOTIDE SEQUENCE [LARGE SCALE GENOMIC DNA]</scope>
    <source>
        <strain evidence="1 2">DSM 2619</strain>
    </source>
</reference>
<dbReference type="EMBL" id="LZZM01000177">
    <property type="protein sequence ID" value="OOM76106.1"/>
    <property type="molecule type" value="Genomic_DNA"/>
</dbReference>